<dbReference type="RefSeq" id="WP_133202398.1">
    <property type="nucleotide sequence ID" value="NZ_SMRU01000001.1"/>
</dbReference>
<dbReference type="InterPro" id="IPR052027">
    <property type="entry name" value="PspC"/>
</dbReference>
<dbReference type="EMBL" id="SMRU01000001">
    <property type="protein sequence ID" value="TDG01734.1"/>
    <property type="molecule type" value="Genomic_DNA"/>
</dbReference>
<dbReference type="Proteomes" id="UP000295511">
    <property type="component" value="Unassembled WGS sequence"/>
</dbReference>
<dbReference type="Pfam" id="PF04024">
    <property type="entry name" value="PspC"/>
    <property type="match status" value="1"/>
</dbReference>
<keyword evidence="5 6" id="KW-0472">Membrane</keyword>
<dbReference type="GO" id="GO:0005886">
    <property type="term" value="C:plasma membrane"/>
    <property type="evidence" value="ECO:0007669"/>
    <property type="project" value="UniProtKB-SubCell"/>
</dbReference>
<evidence type="ECO:0000259" key="7">
    <source>
        <dbReference type="Pfam" id="PF04024"/>
    </source>
</evidence>
<reference evidence="8 9" key="1">
    <citation type="submission" date="2019-03" db="EMBL/GenBank/DDBJ databases">
        <title>Whole genome sequence of Arthrobacter sp JH1-1.</title>
        <authorList>
            <person name="Trinh H.N."/>
        </authorList>
    </citation>
    <scope>NUCLEOTIDE SEQUENCE [LARGE SCALE GENOMIC DNA]</scope>
    <source>
        <strain evidence="8 9">JH1-1</strain>
    </source>
</reference>
<dbReference type="PANTHER" id="PTHR33885:SF3">
    <property type="entry name" value="PHAGE SHOCK PROTEIN C"/>
    <property type="match status" value="1"/>
</dbReference>
<proteinExistence type="predicted"/>
<dbReference type="InterPro" id="IPR007168">
    <property type="entry name" value="Phageshock_PspC_N"/>
</dbReference>
<evidence type="ECO:0000313" key="9">
    <source>
        <dbReference type="Proteomes" id="UP000295511"/>
    </source>
</evidence>
<evidence type="ECO:0000256" key="6">
    <source>
        <dbReference type="SAM" id="Phobius"/>
    </source>
</evidence>
<evidence type="ECO:0000256" key="3">
    <source>
        <dbReference type="ARBA" id="ARBA00022692"/>
    </source>
</evidence>
<evidence type="ECO:0000256" key="1">
    <source>
        <dbReference type="ARBA" id="ARBA00004162"/>
    </source>
</evidence>
<dbReference type="AlphaFoldDB" id="A0A4R5L015"/>
<sequence>MNKFFSIVRSMGLTRGPQRWLGGVCGGIAAKFNIDVAYVRIGYLIFCLLPGPAIGIYVVAWLLLPNQNGTIALESFLNQRSRGK</sequence>
<dbReference type="PANTHER" id="PTHR33885">
    <property type="entry name" value="PHAGE SHOCK PROTEIN C"/>
    <property type="match status" value="1"/>
</dbReference>
<evidence type="ECO:0000256" key="4">
    <source>
        <dbReference type="ARBA" id="ARBA00022989"/>
    </source>
</evidence>
<keyword evidence="9" id="KW-1185">Reference proteome</keyword>
<feature type="transmembrane region" description="Helical" evidence="6">
    <location>
        <begin position="41"/>
        <end position="64"/>
    </location>
</feature>
<organism evidence="8 9">
    <name type="scientific">Arthrobacter terricola</name>
    <dbReference type="NCBI Taxonomy" id="2547396"/>
    <lineage>
        <taxon>Bacteria</taxon>
        <taxon>Bacillati</taxon>
        <taxon>Actinomycetota</taxon>
        <taxon>Actinomycetes</taxon>
        <taxon>Micrococcales</taxon>
        <taxon>Micrococcaceae</taxon>
        <taxon>Arthrobacter</taxon>
    </lineage>
</organism>
<keyword evidence="3 6" id="KW-0812">Transmembrane</keyword>
<keyword evidence="4 6" id="KW-1133">Transmembrane helix</keyword>
<comment type="subcellular location">
    <subcellularLocation>
        <location evidence="1">Cell membrane</location>
        <topology evidence="1">Single-pass membrane protein</topology>
    </subcellularLocation>
</comment>
<evidence type="ECO:0000313" key="8">
    <source>
        <dbReference type="EMBL" id="TDG01734.1"/>
    </source>
</evidence>
<comment type="caution">
    <text evidence="8">The sequence shown here is derived from an EMBL/GenBank/DDBJ whole genome shotgun (WGS) entry which is preliminary data.</text>
</comment>
<evidence type="ECO:0000256" key="2">
    <source>
        <dbReference type="ARBA" id="ARBA00022475"/>
    </source>
</evidence>
<name>A0A4R5L015_9MICC</name>
<protein>
    <submittedName>
        <fullName evidence="8">PspC domain-containing protein</fullName>
    </submittedName>
</protein>
<evidence type="ECO:0000256" key="5">
    <source>
        <dbReference type="ARBA" id="ARBA00023136"/>
    </source>
</evidence>
<accession>A0A4R5L015</accession>
<gene>
    <name evidence="8" type="ORF">E1809_01205</name>
</gene>
<dbReference type="OrthoDB" id="7359894at2"/>
<keyword evidence="2" id="KW-1003">Cell membrane</keyword>
<feature type="domain" description="Phage shock protein PspC N-terminal" evidence="7">
    <location>
        <begin position="13"/>
        <end position="66"/>
    </location>
</feature>